<keyword evidence="1" id="KW-0472">Membrane</keyword>
<dbReference type="OrthoDB" id="10051794at2759"/>
<evidence type="ECO:0000313" key="3">
    <source>
        <dbReference type="EMBL" id="CAF1289197.1"/>
    </source>
</evidence>
<dbReference type="EMBL" id="CAJNOJ010000677">
    <property type="protein sequence ID" value="CAF1508419.1"/>
    <property type="molecule type" value="Genomic_DNA"/>
</dbReference>
<feature type="chain" id="PRO_5036227123" description="Reelin domain-containing protein" evidence="2">
    <location>
        <begin position="21"/>
        <end position="244"/>
    </location>
</feature>
<protein>
    <recommendedName>
        <fullName evidence="6">Reelin domain-containing protein</fullName>
    </recommendedName>
</protein>
<keyword evidence="2" id="KW-0732">Signal</keyword>
<evidence type="ECO:0000313" key="4">
    <source>
        <dbReference type="EMBL" id="CAF1508419.1"/>
    </source>
</evidence>
<feature type="transmembrane region" description="Helical" evidence="1">
    <location>
        <begin position="225"/>
        <end position="242"/>
    </location>
</feature>
<gene>
    <name evidence="4" type="ORF">EDS130_LOCUS43083</name>
    <name evidence="3" type="ORF">XAT740_LOCUS28242</name>
</gene>
<evidence type="ECO:0008006" key="6">
    <source>
        <dbReference type="Google" id="ProtNLM"/>
    </source>
</evidence>
<dbReference type="AlphaFoldDB" id="A0A815CVN4"/>
<organism evidence="3 5">
    <name type="scientific">Adineta ricciae</name>
    <name type="common">Rotifer</name>
    <dbReference type="NCBI Taxonomy" id="249248"/>
    <lineage>
        <taxon>Eukaryota</taxon>
        <taxon>Metazoa</taxon>
        <taxon>Spiralia</taxon>
        <taxon>Gnathifera</taxon>
        <taxon>Rotifera</taxon>
        <taxon>Eurotatoria</taxon>
        <taxon>Bdelloidea</taxon>
        <taxon>Adinetida</taxon>
        <taxon>Adinetidae</taxon>
        <taxon>Adineta</taxon>
    </lineage>
</organism>
<keyword evidence="5" id="KW-1185">Reference proteome</keyword>
<evidence type="ECO:0000256" key="2">
    <source>
        <dbReference type="SAM" id="SignalP"/>
    </source>
</evidence>
<reference evidence="3" key="1">
    <citation type="submission" date="2021-02" db="EMBL/GenBank/DDBJ databases">
        <authorList>
            <person name="Nowell W R."/>
        </authorList>
    </citation>
    <scope>NUCLEOTIDE SEQUENCE</scope>
</reference>
<keyword evidence="1" id="KW-1133">Transmembrane helix</keyword>
<feature type="signal peptide" evidence="2">
    <location>
        <begin position="1"/>
        <end position="20"/>
    </location>
</feature>
<evidence type="ECO:0000313" key="5">
    <source>
        <dbReference type="Proteomes" id="UP000663828"/>
    </source>
</evidence>
<proteinExistence type="predicted"/>
<sequence>MLTRCIIVLAFAILIHFVSRISGHAYFIYPIPQNIYCANSSCTSNGTLGAQGPVWTLPSNSTLSMTSITSQTTCNGSSLLITASLGNTYDPGFNGSTSVSWSAGSLQTLQIFISEIHSPENQTIYPTDGWQILYRDGTIPNSTFAPISFLYVNVSTTSSIGPAPANGFQVGQIVQAQITVPSVATTDGIFQFFWRNNEVGPGVMWLSCADVTITATALATIPTPSVLSIFFTAFVIVFSASINI</sequence>
<dbReference type="Proteomes" id="UP000663828">
    <property type="component" value="Unassembled WGS sequence"/>
</dbReference>
<dbReference type="Proteomes" id="UP000663852">
    <property type="component" value="Unassembled WGS sequence"/>
</dbReference>
<keyword evidence="1" id="KW-0812">Transmembrane</keyword>
<comment type="caution">
    <text evidence="3">The sequence shown here is derived from an EMBL/GenBank/DDBJ whole genome shotgun (WGS) entry which is preliminary data.</text>
</comment>
<name>A0A815CVN4_ADIRI</name>
<accession>A0A815CVN4</accession>
<dbReference type="EMBL" id="CAJNOR010002402">
    <property type="protein sequence ID" value="CAF1289197.1"/>
    <property type="molecule type" value="Genomic_DNA"/>
</dbReference>
<evidence type="ECO:0000256" key="1">
    <source>
        <dbReference type="SAM" id="Phobius"/>
    </source>
</evidence>